<gene>
    <name evidence="4" type="ORF">RchiOBHm_Chr7g0228171</name>
</gene>
<dbReference type="SUPFAM" id="SSF49599">
    <property type="entry name" value="TRAF domain-like"/>
    <property type="match status" value="1"/>
</dbReference>
<comment type="caution">
    <text evidence="4">The sequence shown here is derived from an EMBL/GenBank/DDBJ whole genome shotgun (WGS) entry which is preliminary data.</text>
</comment>
<dbReference type="GO" id="GO:0004843">
    <property type="term" value="F:cysteine-type deubiquitinase activity"/>
    <property type="evidence" value="ECO:0007669"/>
    <property type="project" value="UniProtKB-EC"/>
</dbReference>
<dbReference type="AlphaFoldDB" id="A0A2P6PET0"/>
<dbReference type="SMART" id="SM00061">
    <property type="entry name" value="MATH"/>
    <property type="match status" value="1"/>
</dbReference>
<sequence length="410" mass="46593">MKTKQEKEDLVSGTFTWKINDFSKLKDDKLYSQDFIIAGLKWRIIINPKGNEVNLVKHLSIYLGVDVTSKWPSGWSKYAYFSLTVVNQFDGKKSVSVPMTGTVRQEFNKDQNEWGVKPFMRLSDLYDHSAGYLVNDICIIQAKVDVPVMFDVPSMVDVPIKIESQGDDLYAIRESLEILQEPSNVNSVQYPASSAAPEAPRSEMLPIFQGTLALGSEQVGLKLNHGRCAVPSLVKEHGEVLTIPTGELINFRGLGLIEKAFVPLLEEVCLWYPSLIESQHNKSRMFTECAFTALGRLLHFLQTTKVKDMTEDACGQLRLFWEELETFKFGLAWLEPQVQSAFDKKKFVERAGRVKRLKEDVECLQNETKRRKAMLTVTELDLQLAKRDLAKAEEGFNEIEMDCKLGYGRC</sequence>
<evidence type="ECO:0000256" key="1">
    <source>
        <dbReference type="ARBA" id="ARBA00023054"/>
    </source>
</evidence>
<dbReference type="InterPro" id="IPR008974">
    <property type="entry name" value="TRAF-like"/>
</dbReference>
<dbReference type="CDD" id="cd00121">
    <property type="entry name" value="MATH"/>
    <property type="match status" value="1"/>
</dbReference>
<accession>A0A2P6PET0</accession>
<feature type="coiled-coil region" evidence="2">
    <location>
        <begin position="354"/>
        <end position="402"/>
    </location>
</feature>
<keyword evidence="1 2" id="KW-0175">Coiled coil</keyword>
<dbReference type="PANTHER" id="PTHR46236:SF35">
    <property type="entry name" value="MATH DOMAIN-CONTAINING PROTEIN"/>
    <property type="match status" value="1"/>
</dbReference>
<evidence type="ECO:0000313" key="5">
    <source>
        <dbReference type="Proteomes" id="UP000238479"/>
    </source>
</evidence>
<reference evidence="4 5" key="1">
    <citation type="journal article" date="2018" name="Nat. Genet.">
        <title>The Rosa genome provides new insights in the design of modern roses.</title>
        <authorList>
            <person name="Bendahmane M."/>
        </authorList>
    </citation>
    <scope>NUCLEOTIDE SEQUENCE [LARGE SCALE GENOMIC DNA]</scope>
    <source>
        <strain evidence="5">cv. Old Blush</strain>
    </source>
</reference>
<dbReference type="EMBL" id="PDCK01000045">
    <property type="protein sequence ID" value="PRQ20437.1"/>
    <property type="molecule type" value="Genomic_DNA"/>
</dbReference>
<dbReference type="Pfam" id="PF22486">
    <property type="entry name" value="MATH_2"/>
    <property type="match status" value="1"/>
</dbReference>
<dbReference type="PANTHER" id="PTHR46236">
    <property type="entry name" value="TRAF-LIKE SUPERFAMILY PROTEIN"/>
    <property type="match status" value="1"/>
</dbReference>
<proteinExistence type="predicted"/>
<evidence type="ECO:0000256" key="2">
    <source>
        <dbReference type="SAM" id="Coils"/>
    </source>
</evidence>
<evidence type="ECO:0000313" key="4">
    <source>
        <dbReference type="EMBL" id="PRQ20437.1"/>
    </source>
</evidence>
<dbReference type="Gramene" id="PRQ20437">
    <property type="protein sequence ID" value="PRQ20437"/>
    <property type="gene ID" value="RchiOBHm_Chr7g0228171"/>
</dbReference>
<feature type="domain" description="MATH" evidence="3">
    <location>
        <begin position="12"/>
        <end position="144"/>
    </location>
</feature>
<dbReference type="PROSITE" id="PS50144">
    <property type="entry name" value="MATH"/>
    <property type="match status" value="1"/>
</dbReference>
<name>A0A2P6PET0_ROSCH</name>
<protein>
    <submittedName>
        <fullName evidence="4">Putative ubiquitinyl hydrolase 1</fullName>
        <ecNumber evidence="4">3.4.19.12</ecNumber>
    </submittedName>
</protein>
<dbReference type="STRING" id="74649.A0A2P6PET0"/>
<dbReference type="InterPro" id="IPR050804">
    <property type="entry name" value="MCC"/>
</dbReference>
<dbReference type="Proteomes" id="UP000238479">
    <property type="component" value="Chromosome 7"/>
</dbReference>
<dbReference type="InterPro" id="IPR002083">
    <property type="entry name" value="MATH/TRAF_dom"/>
</dbReference>
<organism evidence="4 5">
    <name type="scientific">Rosa chinensis</name>
    <name type="common">China rose</name>
    <dbReference type="NCBI Taxonomy" id="74649"/>
    <lineage>
        <taxon>Eukaryota</taxon>
        <taxon>Viridiplantae</taxon>
        <taxon>Streptophyta</taxon>
        <taxon>Embryophyta</taxon>
        <taxon>Tracheophyta</taxon>
        <taxon>Spermatophyta</taxon>
        <taxon>Magnoliopsida</taxon>
        <taxon>eudicotyledons</taxon>
        <taxon>Gunneridae</taxon>
        <taxon>Pentapetalae</taxon>
        <taxon>rosids</taxon>
        <taxon>fabids</taxon>
        <taxon>Rosales</taxon>
        <taxon>Rosaceae</taxon>
        <taxon>Rosoideae</taxon>
        <taxon>Rosoideae incertae sedis</taxon>
        <taxon>Rosa</taxon>
    </lineage>
</organism>
<dbReference type="EC" id="3.4.19.12" evidence="4"/>
<dbReference type="OrthoDB" id="1090269at2759"/>
<keyword evidence="5" id="KW-1185">Reference proteome</keyword>
<evidence type="ECO:0000259" key="3">
    <source>
        <dbReference type="PROSITE" id="PS50144"/>
    </source>
</evidence>
<dbReference type="Gene3D" id="2.60.210.10">
    <property type="entry name" value="Apoptosis, Tumor Necrosis Factor Receptor Associated Protein 2, Chain A"/>
    <property type="match status" value="1"/>
</dbReference>
<keyword evidence="4" id="KW-0378">Hydrolase</keyword>